<dbReference type="RefSeq" id="XP_033308790.1">
    <property type="nucleotide sequence ID" value="XM_033452899.1"/>
</dbReference>
<protein>
    <submittedName>
        <fullName evidence="3">Uncharacterized protein LOC117210158</fullName>
    </submittedName>
</protein>
<dbReference type="InterPro" id="IPR001810">
    <property type="entry name" value="F-box_dom"/>
</dbReference>
<dbReference type="SUPFAM" id="SSF81383">
    <property type="entry name" value="F-box domain"/>
    <property type="match status" value="1"/>
</dbReference>
<keyword evidence="2" id="KW-1185">Reference proteome</keyword>
<feature type="domain" description="F-box" evidence="1">
    <location>
        <begin position="18"/>
        <end position="64"/>
    </location>
</feature>
<dbReference type="KEGG" id="bbif:117210158"/>
<proteinExistence type="predicted"/>
<dbReference type="Proteomes" id="UP000515164">
    <property type="component" value="Unplaced"/>
</dbReference>
<sequence length="147" mass="17184">MKILDLLSHTPQPSKQKVDFISKLPLEMSQLILRKLDPESLLRAAQVSHSWLNICRSDSCLKNTARQHKNAKKLELEKKKKNSNYIDSASFNYANHMNCTLKQLNDYYKSSDYTQCGNVYTIVRRINRVSYRNQLDHVNEGSNLYFK</sequence>
<gene>
    <name evidence="3" type="primary">LOC117210158</name>
</gene>
<dbReference type="Gene3D" id="1.20.1280.50">
    <property type="match status" value="1"/>
</dbReference>
<dbReference type="Pfam" id="PF12937">
    <property type="entry name" value="F-box-like"/>
    <property type="match status" value="1"/>
</dbReference>
<dbReference type="PROSITE" id="PS50181">
    <property type="entry name" value="FBOX"/>
    <property type="match status" value="1"/>
</dbReference>
<accession>A0A6P8N2A7</accession>
<dbReference type="InterPro" id="IPR036047">
    <property type="entry name" value="F-box-like_dom_sf"/>
</dbReference>
<evidence type="ECO:0000313" key="3">
    <source>
        <dbReference type="RefSeq" id="XP_033308790.1"/>
    </source>
</evidence>
<evidence type="ECO:0000259" key="1">
    <source>
        <dbReference type="PROSITE" id="PS50181"/>
    </source>
</evidence>
<name>A0A6P8N2A7_9HYME</name>
<reference evidence="3" key="1">
    <citation type="submission" date="2025-08" db="UniProtKB">
        <authorList>
            <consortium name="RefSeq"/>
        </authorList>
    </citation>
    <scope>IDENTIFICATION</scope>
    <source>
        <tissue evidence="3">Muscle</tissue>
    </source>
</reference>
<organism evidence="2 3">
    <name type="scientific">Bombus bifarius</name>
    <dbReference type="NCBI Taxonomy" id="103933"/>
    <lineage>
        <taxon>Eukaryota</taxon>
        <taxon>Metazoa</taxon>
        <taxon>Ecdysozoa</taxon>
        <taxon>Arthropoda</taxon>
        <taxon>Hexapoda</taxon>
        <taxon>Insecta</taxon>
        <taxon>Pterygota</taxon>
        <taxon>Neoptera</taxon>
        <taxon>Endopterygota</taxon>
        <taxon>Hymenoptera</taxon>
        <taxon>Apocrita</taxon>
        <taxon>Aculeata</taxon>
        <taxon>Apoidea</taxon>
        <taxon>Anthophila</taxon>
        <taxon>Apidae</taxon>
        <taxon>Bombus</taxon>
        <taxon>Pyrobombus</taxon>
    </lineage>
</organism>
<dbReference type="AlphaFoldDB" id="A0A6P8N2A7"/>
<evidence type="ECO:0000313" key="2">
    <source>
        <dbReference type="Proteomes" id="UP000515164"/>
    </source>
</evidence>
<dbReference type="GeneID" id="117210158"/>
<dbReference type="SMART" id="SM00256">
    <property type="entry name" value="FBOX"/>
    <property type="match status" value="1"/>
</dbReference>